<accession>A0ABS4ZI19</accession>
<reference evidence="7 8" key="1">
    <citation type="submission" date="2021-03" db="EMBL/GenBank/DDBJ databases">
        <title>Sequencing the genomes of 1000 actinobacteria strains.</title>
        <authorList>
            <person name="Klenk H.-P."/>
        </authorList>
    </citation>
    <scope>NUCLEOTIDE SEQUENCE [LARGE SCALE GENOMIC DNA]</scope>
    <source>
        <strain evidence="7 8">DSM 24221</strain>
    </source>
</reference>
<evidence type="ECO:0000259" key="6">
    <source>
        <dbReference type="Pfam" id="PF17210"/>
    </source>
</evidence>
<feature type="domain" description="SD-repeat containing protein B" evidence="6">
    <location>
        <begin position="1633"/>
        <end position="1747"/>
    </location>
</feature>
<dbReference type="PANTHER" id="PTHR23303">
    <property type="entry name" value="CARBOXYPEPTIDASE REGULATORY REGION-CONTAINING"/>
    <property type="match status" value="1"/>
</dbReference>
<feature type="domain" description="SD-repeat containing protein B" evidence="6">
    <location>
        <begin position="2124"/>
        <end position="2241"/>
    </location>
</feature>
<protein>
    <submittedName>
        <fullName evidence="7">Protein involved in temperature-dependent protein secretion</fullName>
    </submittedName>
</protein>
<feature type="domain" description="SD-repeat containing protein B" evidence="6">
    <location>
        <begin position="2376"/>
        <end position="2492"/>
    </location>
</feature>
<keyword evidence="5" id="KW-0812">Transmembrane</keyword>
<evidence type="ECO:0000256" key="1">
    <source>
        <dbReference type="ARBA" id="ARBA00004613"/>
    </source>
</evidence>
<feature type="domain" description="SD-repeat containing protein B" evidence="6">
    <location>
        <begin position="2002"/>
        <end position="2116"/>
    </location>
</feature>
<keyword evidence="2" id="KW-0964">Secreted</keyword>
<sequence>MTHTTTRSQRELPRAGGRRGQRSLAVTAAFALGLGLIGGAAVPMAASAAVGEITGTVFHDRNANGSFDVGDEAGIEGVTVSAFGVDNFPAGSTTTNANGEYTLSFDTEDALTEVRIEFGTPEGYAPTRAGIAGATAGSTVQFAAAGDTADVGFVIPGQPVTDNPPLVWTEQRAQVTGPEGGDWIDPAEQPSIRSMSYDQRGNYLDDEVTEATMAQTGSIWGLANLGDEFVATSALFKRHVATGPGGLGAIYLTEIGGVPDAAPFVTIPNAGTDPRPLVDDADIQDYDWFHDGAGFDGAGVLGLGGLSSSDAFDALYVVNLNDKQLYRVGVDMSGGTPTAGVVEAIADLGMLPGATCDADLVRPYGVEVTGDSVWVTTTCTGPTTDDLAGFVYEFTLDGGLVGGAPVLEFSLDYERGVGFGPAPVPSANWNPWTNDHDEIWFETDDDWKFGVAYPQPLLSDIGMDRNGDLTIGIKDRFGDQSGYLTGHPSGSDDLYNDLYNGTASGDLLRACIVDGAFVLENAGECGGVTGWNPASGEGPGGGEYYDDEFTPPGLGRHAQVGLGAVLQVPGFTDFVATAFDPGDRVWTNGFRFFENATGEYGGSEGTGWTAVAASEFDGSNTENGSMGKGSGLGDLSALVAEQIEIGNRVWIDENRDGIQDPDEVSVEGVEVTLTCGNTVATTTTNADGEYFFNDENVDGGLVANIECTVTFDTTGTIAEGLELTVAEAGDNVAIDSDAVDVDGVATITLITPTSGADHTFDVGFLPHLCSIGDYVWFDLNSNGLQDGGEPGVADVIVTLLDQDGEPVEGVEPFVTGEDGFYEFTGLTCGTYRVSFEDPEGRNFTTQYADDNVDSEIDSNVNPETGVTDEVVLGGDEPIDNPTIDAGLVPFCSVGDYVWFDLNSNGVQDEGEPGVADVIVTLLDANGEPVEGVEPFVTGEDGFYEFTGLTCGTYRVLFEDPEGRNFTTQYADDNVDSEIDSNVNPETGVTDEVVLGGDEPIDNPTIDAGLVPFCSVGDYVWLDLNRDGVQDAGEPGVAGVIVTLLDQDGEPVEGVEPVVTGEDGFYEFTGLECGAYVVSFEDPEGREFTEQYADDNVDSEIDSNVNPETGVTDEVVLGGDEPADNPTVDAGLLPVVEVCSVGDYVWLDLNRDGVQDAGEPGVAGVVVTLLDANGEPVEGVEPFVTGEDGFYEFTGLECGAYVVSFEDPEGREFTEQYADDNVDSEIDSNVNPETGVTDEVVLGGDEPADNPTVDAGLLPVVEVCSVGDFVWLDENGNGVQDQGEPGVAGVIVTLLDSEGNAVDSVVTDDAGFYEFSGLECGAYVVSFEDPEGREFTEQYADDNVDSEIDSNVNPETGVTDEVVLGGDEPADNPTVDAGLLPVVELCSVGDFVWLDENGNGVQDQGEPGVAGVIVTLLDSEGNAVDSVVTDDAGFYEFSGLECGAYVVSFEDPEGREFTEQYADDNVDSEIDSNVNPETGVTDEVVLGGDEPADNPTVDAGLLPVVEVCSVGDYVWLDLNRDGVQDAGEPGVAGVIVTLLDQDGEPVEGVEPVVTGEDGFYEFSGLECGAYVVSFEDPEGREFTTQYADDNVDSEIDSNVNPETGVTDEVVLGGDEPADNPTVDAGLLPVVEVCSVGDFVWLDENGNGVQDQGEPGVAGVIVTLLDSEGNAVDSVVTDDAGFYEFSGLECGAYVVSFEDPEGREFTTQYADDNVDSEIDSNVNPETGVTDEVVLGGDEPADNPTVDAGLLPVVEVCSVGDYVWLDLNRDGVQDAGEPGVAGVVVTLLDANGEPVEGVEPFVTGEDGFYEFSGLECGAYVVSFEDPEGREFTTQYADDNVDSEIDSNVNPETGVTDEVVLGGDEPADNPTVDAGLLPVVEVCSVGDFVWLDENGNGVQDQGEPGVAGVIVTLLDSEGNAVDSVVTDDAGFYEFSGLECGAYVVSFEDPEGREFTTQYADDNVDSEIDSNVNPETGVTDEVVLGGDEPADNPTVDAGLLPVVELCSVGDFVWLDENGNGVQDQGEPGVAGVIVTLLDSEGNAVDSVVTDDAGFYEFSGLECGAYVVSFEDPEGREFTEQYADDNVDSEIDSNVNPETGVTDEVVLGGDEPADNPTVDAGLLPVVEVCSVGDYVWLDLNRDGVQDAGEPGVAGVVVTLLDANGEPVEGVEPFVTGEDGFYEFTGLECGAYVVSFEDPEGREFTEQYADDNVDSEIDSNVNPETGVTDEVVLGGDEPADNPTVDAGLLPVVEVCSVGDYVWLDLNRDGVQDAGEPGVAGVVVTLLDANGEPVEGVEPFVTGEDGFYEFSGLECGAYVVSFEDPEGREFTEQYADDNVDSEIDSNVNPETGVTDEVVLGGDEPADNPTVDAGLLPVLPAELCTVGDFVWLDENGNAIQDNGEPGVADVLVELLDMDGNVVASTVTDASGHYLFEDVECTQYQVRFTSPEGYEFTEPEYGNDDTVDSNAVPTTQNPRVGVTAVFEVTPENPVDLTIDAGLLVVEDDDLAPTGYDGNGILMGGALGALLLMAGAAFLVVRNRAQRA</sequence>
<feature type="domain" description="SD-repeat containing protein B" evidence="6">
    <location>
        <begin position="1139"/>
        <end position="1256"/>
    </location>
</feature>
<keyword evidence="3" id="KW-0732">Signal</keyword>
<evidence type="ECO:0000256" key="2">
    <source>
        <dbReference type="ARBA" id="ARBA00022525"/>
    </source>
</evidence>
<keyword evidence="5" id="KW-1133">Transmembrane helix</keyword>
<feature type="domain" description="SD-repeat containing protein B" evidence="6">
    <location>
        <begin position="1880"/>
        <end position="1994"/>
    </location>
</feature>
<feature type="domain" description="SD-repeat containing protein B" evidence="6">
    <location>
        <begin position="1264"/>
        <end position="1378"/>
    </location>
</feature>
<dbReference type="InterPro" id="IPR013783">
    <property type="entry name" value="Ig-like_fold"/>
</dbReference>
<dbReference type="Gene3D" id="2.60.40.10">
    <property type="entry name" value="Immunoglobulins"/>
    <property type="match status" value="16"/>
</dbReference>
<dbReference type="EMBL" id="JAGIOL010000001">
    <property type="protein sequence ID" value="MBP2436931.1"/>
    <property type="molecule type" value="Genomic_DNA"/>
</dbReference>
<feature type="region of interest" description="Disordered" evidence="4">
    <location>
        <begin position="1"/>
        <end position="20"/>
    </location>
</feature>
<evidence type="ECO:0000313" key="7">
    <source>
        <dbReference type="EMBL" id="MBP2436931.1"/>
    </source>
</evidence>
<name>A0ABS4ZI19_9MICO</name>
<feature type="transmembrane region" description="Helical" evidence="5">
    <location>
        <begin position="2510"/>
        <end position="2530"/>
    </location>
</feature>
<feature type="domain" description="SD-repeat containing protein B" evidence="6">
    <location>
        <begin position="2249"/>
        <end position="2366"/>
    </location>
</feature>
<keyword evidence="5" id="KW-0472">Membrane</keyword>
<feature type="domain" description="SD-repeat containing protein B" evidence="6">
    <location>
        <begin position="1386"/>
        <end position="1500"/>
    </location>
</feature>
<evidence type="ECO:0000256" key="5">
    <source>
        <dbReference type="SAM" id="Phobius"/>
    </source>
</evidence>
<keyword evidence="8" id="KW-1185">Reference proteome</keyword>
<evidence type="ECO:0000313" key="8">
    <source>
        <dbReference type="Proteomes" id="UP001519362"/>
    </source>
</evidence>
<evidence type="ECO:0000256" key="4">
    <source>
        <dbReference type="SAM" id="MobiDB-lite"/>
    </source>
</evidence>
<comment type="caution">
    <text evidence="7">The sequence shown here is derived from an EMBL/GenBank/DDBJ whole genome shotgun (WGS) entry which is preliminary data.</text>
</comment>
<organism evidence="7 8">
    <name type="scientific">Microbacterium amylolyticum</name>
    <dbReference type="NCBI Taxonomy" id="936337"/>
    <lineage>
        <taxon>Bacteria</taxon>
        <taxon>Bacillati</taxon>
        <taxon>Actinomycetota</taxon>
        <taxon>Actinomycetes</taxon>
        <taxon>Micrococcales</taxon>
        <taxon>Microbacteriaceae</taxon>
        <taxon>Microbacterium</taxon>
    </lineage>
</organism>
<feature type="domain" description="SD-repeat containing protein B" evidence="6">
    <location>
        <begin position="892"/>
        <end position="1009"/>
    </location>
</feature>
<feature type="domain" description="SD-repeat containing protein B" evidence="6">
    <location>
        <begin position="644"/>
        <end position="764"/>
    </location>
</feature>
<feature type="domain" description="SD-repeat containing protein B" evidence="6">
    <location>
        <begin position="1014"/>
        <end position="1131"/>
    </location>
</feature>
<dbReference type="PANTHER" id="PTHR23303:SF15">
    <property type="entry name" value="COLOSSIN-A"/>
    <property type="match status" value="1"/>
</dbReference>
<dbReference type="SUPFAM" id="SSF117074">
    <property type="entry name" value="Hypothetical protein PA1324"/>
    <property type="match status" value="16"/>
</dbReference>
<dbReference type="RefSeq" id="WP_165135174.1">
    <property type="nucleotide sequence ID" value="NZ_CP049253.1"/>
</dbReference>
<evidence type="ECO:0000256" key="3">
    <source>
        <dbReference type="ARBA" id="ARBA00022729"/>
    </source>
</evidence>
<feature type="domain" description="SD-repeat containing protein B" evidence="6">
    <location>
        <begin position="53"/>
        <end position="133"/>
    </location>
</feature>
<dbReference type="InterPro" id="IPR033764">
    <property type="entry name" value="Sdr_B"/>
</dbReference>
<dbReference type="InterPro" id="IPR051417">
    <property type="entry name" value="SDr/BOS_complex"/>
</dbReference>
<comment type="subcellular location">
    <subcellularLocation>
        <location evidence="1">Secreted</location>
    </subcellularLocation>
</comment>
<dbReference type="Proteomes" id="UP001519362">
    <property type="component" value="Unassembled WGS sequence"/>
</dbReference>
<feature type="domain" description="SD-repeat containing protein B" evidence="6">
    <location>
        <begin position="770"/>
        <end position="887"/>
    </location>
</feature>
<feature type="domain" description="SD-repeat containing protein B" evidence="6">
    <location>
        <begin position="1508"/>
        <end position="1625"/>
    </location>
</feature>
<proteinExistence type="predicted"/>
<gene>
    <name evidence="7" type="ORF">JOF34_001517</name>
</gene>
<dbReference type="Pfam" id="PF17210">
    <property type="entry name" value="SdrD_B"/>
    <property type="match status" value="16"/>
</dbReference>
<feature type="domain" description="SD-repeat containing protein B" evidence="6">
    <location>
        <begin position="1755"/>
        <end position="1872"/>
    </location>
</feature>